<feature type="transmembrane region" description="Helical" evidence="1">
    <location>
        <begin position="107"/>
        <end position="127"/>
    </location>
</feature>
<dbReference type="RefSeq" id="WP_041059698.1">
    <property type="nucleotide sequence ID" value="NZ_JXAL01000001.1"/>
</dbReference>
<reference evidence="2 3" key="1">
    <citation type="submission" date="2014-12" db="EMBL/GenBank/DDBJ databases">
        <title>Draft genome sequence of Cohnella kolymensis strain B-2846.</title>
        <authorList>
            <person name="Karlyshev A.V."/>
            <person name="Kudryashova E.B."/>
        </authorList>
    </citation>
    <scope>NUCLEOTIDE SEQUENCE [LARGE SCALE GENOMIC DNA]</scope>
    <source>
        <strain evidence="2 3">VKM B-2846</strain>
    </source>
</reference>
<comment type="caution">
    <text evidence="2">The sequence shown here is derived from an EMBL/GenBank/DDBJ whole genome shotgun (WGS) entry which is preliminary data.</text>
</comment>
<dbReference type="Pfam" id="PF02592">
    <property type="entry name" value="Vut_1"/>
    <property type="match status" value="1"/>
</dbReference>
<name>A0ABR5A9P8_9BACL</name>
<dbReference type="Proteomes" id="UP000054526">
    <property type="component" value="Unassembled WGS sequence"/>
</dbReference>
<evidence type="ECO:0000313" key="2">
    <source>
        <dbReference type="EMBL" id="KIL37738.1"/>
    </source>
</evidence>
<accession>A0ABR5A9P8</accession>
<sequence>MLYLLAIVFANVVTASNDPIKFGSLIVPAGSFLIGATFIFRDLVQNAVGRKNVYVIIAVAMVLSAVTSSVLGDTLWIVFASALTFMFSETTDTEIYTRLKLPMSLRVLYSGVAGGVLDSVIFVIVGMSPIGANILPWDVVGYAIAGQIVVKVVMQLIGTLIIQLLPARVLAQPVKVN</sequence>
<evidence type="ECO:0008006" key="4">
    <source>
        <dbReference type="Google" id="ProtNLM"/>
    </source>
</evidence>
<proteinExistence type="predicted"/>
<feature type="transmembrane region" description="Helical" evidence="1">
    <location>
        <begin position="56"/>
        <end position="87"/>
    </location>
</feature>
<evidence type="ECO:0000313" key="3">
    <source>
        <dbReference type="Proteomes" id="UP000054526"/>
    </source>
</evidence>
<keyword evidence="1" id="KW-0472">Membrane</keyword>
<dbReference type="PANTHER" id="PTHR34300">
    <property type="entry name" value="QUEUOSINE PRECURSOR TRANSPORTER-RELATED"/>
    <property type="match status" value="1"/>
</dbReference>
<dbReference type="EMBL" id="JXAL01000001">
    <property type="protein sequence ID" value="KIL37738.1"/>
    <property type="molecule type" value="Genomic_DNA"/>
</dbReference>
<keyword evidence="1" id="KW-0812">Transmembrane</keyword>
<keyword evidence="1" id="KW-1133">Transmembrane helix</keyword>
<gene>
    <name evidence="2" type="ORF">SD71_01990</name>
</gene>
<protein>
    <recommendedName>
        <fullName evidence="4">VUT family protein</fullName>
    </recommendedName>
</protein>
<organism evidence="2 3">
    <name type="scientific">Cohnella kolymensis</name>
    <dbReference type="NCBI Taxonomy" id="1590652"/>
    <lineage>
        <taxon>Bacteria</taxon>
        <taxon>Bacillati</taxon>
        <taxon>Bacillota</taxon>
        <taxon>Bacilli</taxon>
        <taxon>Bacillales</taxon>
        <taxon>Paenibacillaceae</taxon>
        <taxon>Cohnella</taxon>
    </lineage>
</organism>
<evidence type="ECO:0000256" key="1">
    <source>
        <dbReference type="SAM" id="Phobius"/>
    </source>
</evidence>
<dbReference type="PANTHER" id="PTHR34300:SF2">
    <property type="entry name" value="QUEUOSINE PRECURSOR TRANSPORTER-RELATED"/>
    <property type="match status" value="1"/>
</dbReference>
<keyword evidence="3" id="KW-1185">Reference proteome</keyword>
<feature type="transmembrane region" description="Helical" evidence="1">
    <location>
        <begin position="25"/>
        <end position="44"/>
    </location>
</feature>
<feature type="transmembrane region" description="Helical" evidence="1">
    <location>
        <begin position="139"/>
        <end position="165"/>
    </location>
</feature>
<dbReference type="InterPro" id="IPR003744">
    <property type="entry name" value="YhhQ"/>
</dbReference>